<dbReference type="SUPFAM" id="SSF56784">
    <property type="entry name" value="HAD-like"/>
    <property type="match status" value="1"/>
</dbReference>
<dbReference type="GO" id="GO:0016787">
    <property type="term" value="F:hydrolase activity"/>
    <property type="evidence" value="ECO:0007669"/>
    <property type="project" value="UniProtKB-KW"/>
</dbReference>
<keyword evidence="2" id="KW-1185">Reference proteome</keyword>
<name>A0A2K2FJJ3_9CLOT</name>
<proteinExistence type="predicted"/>
<accession>A0A2K2FJJ3</accession>
<sequence length="202" mass="23503">MVCKNIIFDIGNVLLSFKPLEHLKTKIIDPDKASEIYKQVFLSEEWLMLDRGTITEEEAINALAGRNPQNGHWIRLAFENWYDILTPIEDNINIARDLKAAGYNIYYLSNFQSLAFDNITRRYDFFKLFDGGIVSFKEKLIKPEEGIYKRLLEEYRLLPEESVFIDDTQVNIEAAAKLNFKTILFTGAEDLRKKLKAYGICF</sequence>
<evidence type="ECO:0000313" key="1">
    <source>
        <dbReference type="EMBL" id="PNU00862.1"/>
    </source>
</evidence>
<dbReference type="CDD" id="cd02603">
    <property type="entry name" value="HAD_sEH-N_like"/>
    <property type="match status" value="1"/>
</dbReference>
<dbReference type="InterPro" id="IPR023198">
    <property type="entry name" value="PGP-like_dom2"/>
</dbReference>
<dbReference type="InterPro" id="IPR006439">
    <property type="entry name" value="HAD-SF_hydro_IA"/>
</dbReference>
<dbReference type="Pfam" id="PF00702">
    <property type="entry name" value="Hydrolase"/>
    <property type="match status" value="1"/>
</dbReference>
<reference evidence="1 2" key="1">
    <citation type="submission" date="2017-06" db="EMBL/GenBank/DDBJ databases">
        <title>Investigating the central metabolism of Clostridium thermosuccinogenes.</title>
        <authorList>
            <person name="Koendjbiharie J.G."/>
            <person name="van Kranenburg R."/>
        </authorList>
    </citation>
    <scope>NUCLEOTIDE SEQUENCE [LARGE SCALE GENOMIC DNA]</scope>
    <source>
        <strain evidence="1 2">DSM 5806</strain>
    </source>
</reference>
<dbReference type="NCBIfam" id="TIGR01509">
    <property type="entry name" value="HAD-SF-IA-v3"/>
    <property type="match status" value="1"/>
</dbReference>
<comment type="caution">
    <text evidence="1">The sequence shown here is derived from an EMBL/GenBank/DDBJ whole genome shotgun (WGS) entry which is preliminary data.</text>
</comment>
<dbReference type="AlphaFoldDB" id="A0A2K2FJJ3"/>
<gene>
    <name evidence="1" type="ORF">CDQ84_04225</name>
</gene>
<dbReference type="PANTHER" id="PTHR43611:SF3">
    <property type="entry name" value="FLAVIN MONONUCLEOTIDE HYDROLASE 1, CHLOROPLATIC"/>
    <property type="match status" value="1"/>
</dbReference>
<dbReference type="InterPro" id="IPR023214">
    <property type="entry name" value="HAD_sf"/>
</dbReference>
<dbReference type="InterPro" id="IPR036412">
    <property type="entry name" value="HAD-like_sf"/>
</dbReference>
<keyword evidence="1" id="KW-0378">Hydrolase</keyword>
<dbReference type="Gene3D" id="3.40.50.1000">
    <property type="entry name" value="HAD superfamily/HAD-like"/>
    <property type="match status" value="1"/>
</dbReference>
<dbReference type="SFLD" id="SFLDG01129">
    <property type="entry name" value="C1.5:_HAD__Beta-PGM__Phosphata"/>
    <property type="match status" value="1"/>
</dbReference>
<protein>
    <submittedName>
        <fullName evidence="1">HAD family hydrolase</fullName>
    </submittedName>
</protein>
<dbReference type="SFLD" id="SFLDS00003">
    <property type="entry name" value="Haloacid_Dehalogenase"/>
    <property type="match status" value="1"/>
</dbReference>
<dbReference type="Proteomes" id="UP000236151">
    <property type="component" value="Unassembled WGS sequence"/>
</dbReference>
<dbReference type="KEGG" id="cthd:CDO33_19080"/>
<organism evidence="1 2">
    <name type="scientific">Clostridium thermosuccinogenes</name>
    <dbReference type="NCBI Taxonomy" id="84032"/>
    <lineage>
        <taxon>Bacteria</taxon>
        <taxon>Bacillati</taxon>
        <taxon>Bacillota</taxon>
        <taxon>Clostridia</taxon>
        <taxon>Eubacteriales</taxon>
        <taxon>Clostridiaceae</taxon>
        <taxon>Clostridium</taxon>
    </lineage>
</organism>
<evidence type="ECO:0000313" key="2">
    <source>
        <dbReference type="Proteomes" id="UP000236151"/>
    </source>
</evidence>
<dbReference type="Gene3D" id="1.10.150.240">
    <property type="entry name" value="Putative phosphatase, domain 2"/>
    <property type="match status" value="1"/>
</dbReference>
<dbReference type="PANTHER" id="PTHR43611">
    <property type="entry name" value="ALPHA-D-GLUCOSE 1-PHOSPHATE PHOSPHATASE"/>
    <property type="match status" value="1"/>
</dbReference>
<dbReference type="EMBL" id="NIOJ01000006">
    <property type="protein sequence ID" value="PNU00862.1"/>
    <property type="molecule type" value="Genomic_DNA"/>
</dbReference>
<dbReference type="RefSeq" id="WP_103080477.1">
    <property type="nucleotide sequence ID" value="NZ_CP021850.1"/>
</dbReference>
<dbReference type="OrthoDB" id="9797415at2"/>